<dbReference type="Proteomes" id="UP000595894">
    <property type="component" value="Chromosome"/>
</dbReference>
<evidence type="ECO:0000313" key="3">
    <source>
        <dbReference type="Proteomes" id="UP000595894"/>
    </source>
</evidence>
<accession>A0A974NTC4</accession>
<feature type="compositionally biased region" description="Polar residues" evidence="1">
    <location>
        <begin position="1057"/>
        <end position="1068"/>
    </location>
</feature>
<sequence>MRVVANGAEFELGTTEATPTIGITDFSRRVTDEFGVTTVVERSFSRRLSVRLAVPASGVDTLHQRLTDLRSTSALWIADSASEWLSVQGFYKDFSIDAALVPLSFCTLTIEGLAQTEIVPDIGGDPAPPGMSSSLQLLQPVTVTDSALASSTAAETEYAEWSAGTSYPQAARVLKAATHRVYESANGGNLNHDPAALTGEWIDIGPTNRWAMFDQALGTATSTPSPLVVNLNVTAADAIALIDVVAATVRVQAAGYDETRAATKGTVTFLDMPSTTGVVTVTVTGSGTVEVGTLLVGKVVKLGVTETSPTAGITDYSRKVQDEFGDVQVVQRAWAKRMTANALIRTSAIDQVANRIAAVRARPSLWIGGAGLDLLTIYGFFKDFSIERGEGVSKLSLSVEGLSKAAPLPVTAIVLVPRGAYDNATSYGAGDLAQYEGSTWEYAADEASTGNAPPSLPATRNQYWRVFAQAGGDGQSAPLLRTQWSIDGVGGWHADYADGDAYQRQSNDDGASYGPAIRVVGESGTGVDGVSQSQIFRRAATVPATPTSNTGDPPPGWSDGPPAGTDLIWQSSAKFRSGVQLTPWSTPQRISGLDGRAGDNAPLLRTQWSVNGTGTWHDAYTAGDLYLRQSNDNGVTYGPAVRAIGEDGEDGVGADGISPAQIFRRSATVPTTPTTNTGNPPPGWSDGPPDGTTYIWQSSAKFRGTVQLTPWSTPQRISGLDGASAPLLRTQWSTTGTGGWHDTFATGDLYLRQSNDNGVTYGAAVRVVGEAAEGGIDGISPSQIFLRSATVPGTPGTNTGNPPPGWSDGPPAGTAYIWQSSAQFRGSTQLTAWSAPQRISGLDGQPGASAPLLRVQWSVNGTNGWHDTYAEGDVYQRQSNDNGATYGPAIRVVGEDGTGEDGISPSQVFIRASTVPPTPATNTGNPPSGWSDGPPAGTGFIWQSSARFRESVQLTPWTSPQRISGTDGAAGVSPSVVSLNKASLTFAADSNGVVKAGQQPQFVQANYKTGTEDHTSAATWSITSASNSASVAVDASGKVTITDVTGAGEATVRGSFNGVTPQDQSFNWTRPKDAPPPASATSLSSAPTGQLQATTTTYPASPVATLTISTNASGQLAANLALSYFANASGGGGGTQPYNFSIAAYVGYRPTESSAPFTGFSQGPVSGFSSSSPGQFERPDEGSLYIEQTQTGLAANTTYVVGFFLRREFSLRSISADWSGTFTVSQP</sequence>
<feature type="region of interest" description="Disordered" evidence="1">
    <location>
        <begin position="669"/>
        <end position="688"/>
    </location>
</feature>
<dbReference type="KEGG" id="sari:H5J25_13885"/>
<name>A0A974NTC4_9SPHN</name>
<proteinExistence type="predicted"/>
<organism evidence="2 3">
    <name type="scientific">Sphingomonas aliaeris</name>
    <dbReference type="NCBI Taxonomy" id="2759526"/>
    <lineage>
        <taxon>Bacteria</taxon>
        <taxon>Pseudomonadati</taxon>
        <taxon>Pseudomonadota</taxon>
        <taxon>Alphaproteobacteria</taxon>
        <taxon>Sphingomonadales</taxon>
        <taxon>Sphingomonadaceae</taxon>
        <taxon>Sphingomonas</taxon>
    </lineage>
</organism>
<keyword evidence="3" id="KW-1185">Reference proteome</keyword>
<dbReference type="EMBL" id="CP061035">
    <property type="protein sequence ID" value="QQV76533.1"/>
    <property type="molecule type" value="Genomic_DNA"/>
</dbReference>
<evidence type="ECO:0000256" key="1">
    <source>
        <dbReference type="SAM" id="MobiDB-lite"/>
    </source>
</evidence>
<feature type="region of interest" description="Disordered" evidence="1">
    <location>
        <begin position="1055"/>
        <end position="1094"/>
    </location>
</feature>
<gene>
    <name evidence="2" type="ORF">H5J25_13885</name>
</gene>
<evidence type="ECO:0000313" key="2">
    <source>
        <dbReference type="EMBL" id="QQV76533.1"/>
    </source>
</evidence>
<feature type="compositionally biased region" description="Low complexity" evidence="1">
    <location>
        <begin position="670"/>
        <end position="688"/>
    </location>
</feature>
<dbReference type="RefSeq" id="WP_202091943.1">
    <property type="nucleotide sequence ID" value="NZ_CP061035.1"/>
</dbReference>
<feature type="region of interest" description="Disordered" evidence="1">
    <location>
        <begin position="542"/>
        <end position="565"/>
    </location>
</feature>
<protein>
    <submittedName>
        <fullName evidence="2">Uncharacterized protein</fullName>
    </submittedName>
</protein>
<feature type="compositionally biased region" description="Low complexity" evidence="1">
    <location>
        <begin position="1079"/>
        <end position="1088"/>
    </location>
</feature>
<reference evidence="3" key="1">
    <citation type="submission" date="2020-09" db="EMBL/GenBank/DDBJ databases">
        <title>Sphingomonas sp., a new species isolated from pork steak.</title>
        <authorList>
            <person name="Heidler von Heilborn D."/>
        </authorList>
    </citation>
    <scope>NUCLEOTIDE SEQUENCE [LARGE SCALE GENOMIC DNA]</scope>
</reference>
<dbReference type="AlphaFoldDB" id="A0A974NTC4"/>